<comment type="caution">
    <text evidence="2">The sequence shown here is derived from an EMBL/GenBank/DDBJ whole genome shotgun (WGS) entry which is preliminary data.</text>
</comment>
<name>A0A9W4WHN7_9GLOM</name>
<gene>
    <name evidence="2" type="ORF">FWILDA_LOCUS618</name>
</gene>
<dbReference type="Proteomes" id="UP001153678">
    <property type="component" value="Unassembled WGS sequence"/>
</dbReference>
<proteinExistence type="predicted"/>
<sequence length="412" mass="47943">MNNEELLRQRLELICRIKLNHELVRQGVILFGKLFGDKFKKQHEELKRILAKKFQEMSKEVSFISPAGKDYENVEEMLKMAESLRKSYVNLIFRTNFIRDPKVQRKLDEVPLALADIIKKYKEENVLCPTHKKLNSEGKWENYCFSTNIFCNQNQALICANCYTRIGINDQAEQYCPKCKISGEILYMLSGINSPAQLLFFKQIKIMNETNNLSCFSLFCPFTSKSKAEMEKHEQEHKVESEKLAKEINLEDDSINEADLDYLEGLRTKMSEVIDVRKIGGENKEVWLNKMIEGFLQEQWGSPVDEIQTNLLLELQKKIFSYYGKDPFDNNITVYNFIGSVDSISDIVEKKFKEGQKFVFKYKKRGKDNQIIDFYPYENDNPKKVEPGNNSTDSLQSKLNEKNSDDPTQALG</sequence>
<protein>
    <submittedName>
        <fullName evidence="2">17827_t:CDS:1</fullName>
    </submittedName>
</protein>
<dbReference type="EMBL" id="CAMKVN010000043">
    <property type="protein sequence ID" value="CAI2162556.1"/>
    <property type="molecule type" value="Genomic_DNA"/>
</dbReference>
<accession>A0A9W4WHN7</accession>
<evidence type="ECO:0000256" key="1">
    <source>
        <dbReference type="SAM" id="MobiDB-lite"/>
    </source>
</evidence>
<feature type="region of interest" description="Disordered" evidence="1">
    <location>
        <begin position="376"/>
        <end position="412"/>
    </location>
</feature>
<evidence type="ECO:0000313" key="3">
    <source>
        <dbReference type="Proteomes" id="UP001153678"/>
    </source>
</evidence>
<keyword evidence="3" id="KW-1185">Reference proteome</keyword>
<dbReference type="AlphaFoldDB" id="A0A9W4WHN7"/>
<feature type="compositionally biased region" description="Polar residues" evidence="1">
    <location>
        <begin position="388"/>
        <end position="398"/>
    </location>
</feature>
<organism evidence="2 3">
    <name type="scientific">Funneliformis geosporum</name>
    <dbReference type="NCBI Taxonomy" id="1117311"/>
    <lineage>
        <taxon>Eukaryota</taxon>
        <taxon>Fungi</taxon>
        <taxon>Fungi incertae sedis</taxon>
        <taxon>Mucoromycota</taxon>
        <taxon>Glomeromycotina</taxon>
        <taxon>Glomeromycetes</taxon>
        <taxon>Glomerales</taxon>
        <taxon>Glomeraceae</taxon>
        <taxon>Funneliformis</taxon>
    </lineage>
</organism>
<reference evidence="2" key="1">
    <citation type="submission" date="2022-08" db="EMBL/GenBank/DDBJ databases">
        <authorList>
            <person name="Kallberg Y."/>
            <person name="Tangrot J."/>
            <person name="Rosling A."/>
        </authorList>
    </citation>
    <scope>NUCLEOTIDE SEQUENCE</scope>
    <source>
        <strain evidence="2">Wild A</strain>
    </source>
</reference>
<evidence type="ECO:0000313" key="2">
    <source>
        <dbReference type="EMBL" id="CAI2162556.1"/>
    </source>
</evidence>